<dbReference type="AlphaFoldDB" id="A0A517Z375"/>
<dbReference type="KEGG" id="mri:Mal4_12300"/>
<accession>A0A517Z375</accession>
<feature type="transmembrane region" description="Helical" evidence="2">
    <location>
        <begin position="21"/>
        <end position="44"/>
    </location>
</feature>
<evidence type="ECO:0000256" key="2">
    <source>
        <dbReference type="SAM" id="Phobius"/>
    </source>
</evidence>
<evidence type="ECO:0000313" key="5">
    <source>
        <dbReference type="Proteomes" id="UP000320496"/>
    </source>
</evidence>
<reference evidence="4 5" key="1">
    <citation type="submission" date="2019-02" db="EMBL/GenBank/DDBJ databases">
        <title>Deep-cultivation of Planctomycetes and their phenomic and genomic characterization uncovers novel biology.</title>
        <authorList>
            <person name="Wiegand S."/>
            <person name="Jogler M."/>
            <person name="Boedeker C."/>
            <person name="Pinto D."/>
            <person name="Vollmers J."/>
            <person name="Rivas-Marin E."/>
            <person name="Kohn T."/>
            <person name="Peeters S.H."/>
            <person name="Heuer A."/>
            <person name="Rast P."/>
            <person name="Oberbeckmann S."/>
            <person name="Bunk B."/>
            <person name="Jeske O."/>
            <person name="Meyerdierks A."/>
            <person name="Storesund J.E."/>
            <person name="Kallscheuer N."/>
            <person name="Luecker S."/>
            <person name="Lage O.M."/>
            <person name="Pohl T."/>
            <person name="Merkel B.J."/>
            <person name="Hornburger P."/>
            <person name="Mueller R.-W."/>
            <person name="Bruemmer F."/>
            <person name="Labrenz M."/>
            <person name="Spormann A.M."/>
            <person name="Op den Camp H."/>
            <person name="Overmann J."/>
            <person name="Amann R."/>
            <person name="Jetten M.S.M."/>
            <person name="Mascher T."/>
            <person name="Medema M.H."/>
            <person name="Devos D.P."/>
            <person name="Kaster A.-K."/>
            <person name="Ovreas L."/>
            <person name="Rohde M."/>
            <person name="Galperin M.Y."/>
            <person name="Jogler C."/>
        </authorList>
    </citation>
    <scope>NUCLEOTIDE SEQUENCE [LARGE SCALE GENOMIC DNA]</scope>
    <source>
        <strain evidence="4 5">Mal4</strain>
    </source>
</reference>
<feature type="transmembrane region" description="Helical" evidence="2">
    <location>
        <begin position="231"/>
        <end position="251"/>
    </location>
</feature>
<evidence type="ECO:0000256" key="1">
    <source>
        <dbReference type="SAM" id="MobiDB-lite"/>
    </source>
</evidence>
<dbReference type="EMBL" id="CP036275">
    <property type="protein sequence ID" value="QDU36929.1"/>
    <property type="molecule type" value="Genomic_DNA"/>
</dbReference>
<keyword evidence="2" id="KW-1133">Transmembrane helix</keyword>
<proteinExistence type="predicted"/>
<feature type="region of interest" description="Disordered" evidence="1">
    <location>
        <begin position="180"/>
        <end position="203"/>
    </location>
</feature>
<gene>
    <name evidence="4" type="ORF">Mal4_12300</name>
</gene>
<protein>
    <recommendedName>
        <fullName evidence="3">DUF3592 domain-containing protein</fullName>
    </recommendedName>
</protein>
<evidence type="ECO:0000259" key="3">
    <source>
        <dbReference type="Pfam" id="PF12158"/>
    </source>
</evidence>
<feature type="transmembrane region" description="Helical" evidence="2">
    <location>
        <begin position="263"/>
        <end position="288"/>
    </location>
</feature>
<keyword evidence="5" id="KW-1185">Reference proteome</keyword>
<name>A0A517Z375_9PLAN</name>
<dbReference type="Pfam" id="PF12158">
    <property type="entry name" value="DUF3592"/>
    <property type="match status" value="1"/>
</dbReference>
<feature type="compositionally biased region" description="Low complexity" evidence="1">
    <location>
        <begin position="180"/>
        <end position="196"/>
    </location>
</feature>
<organism evidence="4 5">
    <name type="scientific">Maioricimonas rarisocia</name>
    <dbReference type="NCBI Taxonomy" id="2528026"/>
    <lineage>
        <taxon>Bacteria</taxon>
        <taxon>Pseudomonadati</taxon>
        <taxon>Planctomycetota</taxon>
        <taxon>Planctomycetia</taxon>
        <taxon>Planctomycetales</taxon>
        <taxon>Planctomycetaceae</taxon>
        <taxon>Maioricimonas</taxon>
    </lineage>
</organism>
<keyword evidence="2" id="KW-0472">Membrane</keyword>
<dbReference type="RefSeq" id="WP_197444143.1">
    <property type="nucleotide sequence ID" value="NZ_CP036275.1"/>
</dbReference>
<feature type="domain" description="DUF3592" evidence="3">
    <location>
        <begin position="60"/>
        <end position="146"/>
    </location>
</feature>
<feature type="transmembrane region" description="Helical" evidence="2">
    <location>
        <begin position="151"/>
        <end position="174"/>
    </location>
</feature>
<sequence length="421" mass="47422">MSRSDSRTSLSHKAINERRKGGCFLVAFFSVFLIAGLGFSYVFLVRPMWKLTVSQNWPEAPCTILKSEVEENRDSDGSTYRVDISFRYRFNNKEYTSESYDFFLSEISSGGANSKREIVRQHPPGRETVCYVNPHWPQEAVLSREFHWEMLFGLMPLIFVAVGLGGVLFASGVVGTKVSTSTSGSTAHTGLTASAAPPTSEGWKYRTGDEGTDPHEGPVTLEPETSRLGRLIAAFFFAAFWNGITSVFLYQVVGEWRQGKTPIFLTLFLTPFVLVGIGLICWIVYAFLSLFLPRPILSVDRARIPLGASTLLGWQFAGYSGAIRQFKIVLKGEEKATYRRGTDTHTDEYTFHEEVLLDTHDPLEMYEGELEVWIPTDSMHSFESDHNKIVWTIEVTGEIPFSPDVNETFPFTVVPHELHQH</sequence>
<evidence type="ECO:0000313" key="4">
    <source>
        <dbReference type="EMBL" id="QDU36929.1"/>
    </source>
</evidence>
<keyword evidence="2" id="KW-0812">Transmembrane</keyword>
<dbReference type="InterPro" id="IPR021994">
    <property type="entry name" value="DUF3592"/>
</dbReference>
<dbReference type="Proteomes" id="UP000320496">
    <property type="component" value="Chromosome"/>
</dbReference>